<evidence type="ECO:0000256" key="2">
    <source>
        <dbReference type="ARBA" id="ARBA00012483"/>
    </source>
</evidence>
<comment type="similarity">
    <text evidence="6">Belongs to the LRR-containing bacterial E3 ligase family.</text>
</comment>
<comment type="caution">
    <text evidence="9">The sequence shown here is derived from an EMBL/GenBank/DDBJ whole genome shotgun (WGS) entry which is preliminary data.</text>
</comment>
<evidence type="ECO:0000256" key="4">
    <source>
        <dbReference type="ARBA" id="ARBA00022737"/>
    </source>
</evidence>
<feature type="domain" description="NEL" evidence="8">
    <location>
        <begin position="1879"/>
        <end position="2170"/>
    </location>
</feature>
<dbReference type="PANTHER" id="PTHR48051:SF46">
    <property type="entry name" value="LEUCINE RICH REPEAT-CONTAINING DOMAIN PROTEIN"/>
    <property type="match status" value="1"/>
</dbReference>
<dbReference type="InterPro" id="IPR003591">
    <property type="entry name" value="Leu-rich_rpt_typical-subtyp"/>
</dbReference>
<dbReference type="InterPro" id="IPR050216">
    <property type="entry name" value="LRR_domain-containing"/>
</dbReference>
<dbReference type="Pfam" id="PF14496">
    <property type="entry name" value="NEL"/>
    <property type="match status" value="1"/>
</dbReference>
<keyword evidence="7" id="KW-0175">Coiled coil</keyword>
<dbReference type="Gene3D" id="3.80.10.10">
    <property type="entry name" value="Ribonuclease Inhibitor"/>
    <property type="match status" value="1"/>
</dbReference>
<feature type="active site" description="Glycyl thioester intermediate" evidence="6">
    <location>
        <position position="1970"/>
    </location>
</feature>
<gene>
    <name evidence="9" type="ORF">ALP29_02838</name>
</gene>
<dbReference type="GO" id="GO:0005737">
    <property type="term" value="C:cytoplasm"/>
    <property type="evidence" value="ECO:0007669"/>
    <property type="project" value="TreeGrafter"/>
</dbReference>
<accession>A0A3M5VKC9</accession>
<proteinExistence type="inferred from homology"/>
<keyword evidence="5" id="KW-0843">Virulence</keyword>
<dbReference type="SMART" id="SM00369">
    <property type="entry name" value="LRR_TYP"/>
    <property type="match status" value="4"/>
</dbReference>
<sequence>MKGNGAMPTQLLLNGLSGTLQDSESWNRQQALAMIRDTVAQTLASLTPTQQREYVKLQREAHRALMAVEAANNTLISTFKAQGLARLRAKVSGQDPEKIYLHTRYLEPASPPLPWEPRASTVNGLNPKRFRRAYDEWKYRPHLSTMSLWEAACLNFSFATQTRQASGHTFVDASYLSGSHDKSLTVESFIAITRELDLGGALQATLNAQLRPDGNLHALLRTSARACLRFEALEAYRNRRSSGLTLGLYNTLIEAIDKDETVQHIEQLALSKPSGVFPQVTLTPPASAVPLPLLLIPVASLGVVSYFPFRPGGALRFHPDARSAHAQFLAQLKESHRKHDLGWFSRQLPITELNEFKRLLYAQERPEGLSAAAAFLYDSLHYLFPERTLADLRFTPVPKSPRPVSVVDTLTASMVQQLQSNLATLANTRTDRDVQAVIDGAAAIAAEVLELLLTPVPGGVTGLNRVMQVAVFGSLAHSVTQGVNEALKGEASTFAAAIGDVADLAISGLLISTAGRVHRRRMNQLLQQLGNPRKVTRNDGSPALWKPDISPYAILDQHLLNGQIANAQGIYSLRGKQYVWLQAAEQKHVVEVGYDNRLMRFVLKNDHQGGFAPPIVFTPHLDAWTLDLQNAHTLSNVQLAERMLPNGAAAVPIESMENLLRSTATSRSTLDAIWAGQPTPVNLTEGVRRLQADRVIEQLIHTFHRRGHMPPHADGAVLCLLTQLPEWPAGAAINVYDGQGNLSETYSASEQTTTAINIKRRDDGRYAGLDDPADSETTRQALFELILRQQPAGSVLGKAGSPLLNNTQRIARLRLQISALAQARRADLFNAMTRFAGYARHEMPADHPARSLVPTRVAQPLVAITPLLRKLHERYPPLTPANLAQLLEQHPLTSEQQARFLQDATLPPTVHQGLEQHRIALRLDAAIDGLYHSRPFNPDNDQWAREFASSLLRTRLNRAFVVTGVVDGVITRPYVSTRPDDTTVELRHYGEGRYEAYDMRNGGTIPVSPTTDSFYLAIASVLQPHERTQLGMTADTDAKGLRKTLGDLMSERRGPEGVSLLNGSLGQYEQNVLLPAHVQANAEGIYQWRDQQLIALYGSLYPITFDQQVLKWRLKHPQKVGVDTPRLEHNGHGAWRLASEDPLSWDDHALLYRLGPQELHIDRPTSARILAITDTPARALREVHSAGLPPPPLLADTRKRVAIERQILHFIEAMRTASARHNARPTLQLMLLSLLPGWPETHVLQVVGRQRQVLAQYPARVKNPIEKILISEADARGPTPLHDAALNDTLVQALLGELPGTVQERQFKLAKKIAEYAYQERAQLFEQFYTQSEQPGTLLETRLKAQHPHLPVSAVRAILGQATLKEQRQLQDKDQVGLRLAEQARLTANDLRLNRAYEGLYLTTLMNPDSDSIILHLLKTLPGWPAQLRLDVHSERDPGRLLESGGNLNGTDRRSLIREGGRYRALDAQGRSLNDPADSTCDLLSAIILLLSTRECEALGVADRLDPTALQARIVDLALNQRVSIKRLLDLPHIPPWLQPPMQVNSSFVVYPLSLQNLWPARPLRSPDLISKVQALYPSLNAMHAGDLIDSLGLSQPALLLELERRRVEYASLDYGLTRWAETPQPIDDSATAPLGLNMGRRRHLAQHIRRAWRRETWRGHIHGQFDTHCMILRLDDNNLPDADFILGTRGFEHIEYLNISGNAFPPTGNAFLSRFSNLRTLNIDCLLNELPVEITQMRQLQILNLGGNNITLTEEARQRLGQMTALQELNLNDNPLRLAPDVSAMERLRILNLRNTQLDQWPAGAESRPLLTQLLLQENQLTTLPPTLFQSDRRVRSSRNINLHDNPLNAESLALIGEYRLRTGNTAGGPLPGIVHQLLPADCSDWLSGIPQAEHAQRRTLWDQLLQIEEPRPDDAFRVFRDLTSAYAYRNTHLRPALTKRVWKLMEAMGDSTELRNEIFLNTYLAGTCGDGALLTFIDMEIAHRRHQAKVQPATLQASRELMELSISVFFLRELDQFAEEHILALRAADKNPDDVEIKLYLRIALAQEFSLPVGREEMLYSVDSWVSAADVTRARQRLQALKNTDAAYEALMTEPFWIEFMTRHLPEPFTAIRDTTRHKIERLNREELDRRSDAYLDRRQAIIDDEKEELASLLRQLTQAIRASITRP</sequence>
<dbReference type="GO" id="GO:0016567">
    <property type="term" value="P:protein ubiquitination"/>
    <property type="evidence" value="ECO:0007669"/>
    <property type="project" value="InterPro"/>
</dbReference>
<dbReference type="GO" id="GO:0061630">
    <property type="term" value="F:ubiquitin protein ligase activity"/>
    <property type="evidence" value="ECO:0007669"/>
    <property type="project" value="UniProtKB-EC"/>
</dbReference>
<organism evidence="9 10">
    <name type="scientific">Pseudomonas syringae pv. avii</name>
    <dbReference type="NCBI Taxonomy" id="663959"/>
    <lineage>
        <taxon>Bacteria</taxon>
        <taxon>Pseudomonadati</taxon>
        <taxon>Pseudomonadota</taxon>
        <taxon>Gammaproteobacteria</taxon>
        <taxon>Pseudomonadales</taxon>
        <taxon>Pseudomonadaceae</taxon>
        <taxon>Pseudomonas</taxon>
        <taxon>Pseudomonas syringae</taxon>
    </lineage>
</organism>
<dbReference type="EMBL" id="RBUA01000604">
    <property type="protein sequence ID" value="RMU58003.1"/>
    <property type="molecule type" value="Genomic_DNA"/>
</dbReference>
<keyword evidence="6" id="KW-0808">Transferase</keyword>
<keyword evidence="4" id="KW-0677">Repeat</keyword>
<evidence type="ECO:0000259" key="8">
    <source>
        <dbReference type="PROSITE" id="PS52053"/>
    </source>
</evidence>
<keyword evidence="3" id="KW-0433">Leucine-rich repeat</keyword>
<keyword evidence="6" id="KW-1035">Host cytoplasm</keyword>
<comment type="catalytic activity">
    <reaction evidence="1">
        <text>S-ubiquitinyl-[E2 ubiquitin-conjugating enzyme]-L-cysteine + [acceptor protein]-L-lysine = [E2 ubiquitin-conjugating enzyme]-L-cysteine + N(6)-ubiquitinyl-[acceptor protein]-L-lysine.</text>
        <dbReference type="EC" id="2.3.2.27"/>
    </reaction>
</comment>
<dbReference type="GO" id="GO:0005576">
    <property type="term" value="C:extracellular region"/>
    <property type="evidence" value="ECO:0007669"/>
    <property type="project" value="UniProtKB-UniRule"/>
</dbReference>
<keyword evidence="6" id="KW-0832">Ubl conjugation</keyword>
<evidence type="ECO:0000256" key="6">
    <source>
        <dbReference type="PROSITE-ProRule" id="PRU01398"/>
    </source>
</evidence>
<dbReference type="EC" id="2.3.2.27" evidence="2"/>
<keyword evidence="6" id="KW-0833">Ubl conjugation pathway</keyword>
<evidence type="ECO:0000313" key="9">
    <source>
        <dbReference type="EMBL" id="RMU58003.1"/>
    </source>
</evidence>
<protein>
    <recommendedName>
        <fullName evidence="2">RING-type E3 ubiquitin transferase</fullName>
        <ecNumber evidence="2">2.3.2.27</ecNumber>
    </recommendedName>
</protein>
<feature type="coiled-coil region" evidence="7">
    <location>
        <begin position="2138"/>
        <end position="2165"/>
    </location>
</feature>
<dbReference type="Gene3D" id="1.20.58.360">
    <property type="entry name" value="Shigella T3SS effector IpaH defines"/>
    <property type="match status" value="1"/>
</dbReference>
<name>A0A3M5VKC9_PSESX</name>
<evidence type="ECO:0000256" key="7">
    <source>
        <dbReference type="SAM" id="Coils"/>
    </source>
</evidence>
<dbReference type="SUPFAM" id="SSF52058">
    <property type="entry name" value="L domain-like"/>
    <property type="match status" value="1"/>
</dbReference>
<comment type="PTM">
    <text evidence="6">Ubiquitinated in the presence of host E1 ubiquitin-activating enzyme, E2 ubiquitin-conjugating enzyme and ubiquitin.</text>
</comment>
<evidence type="ECO:0000256" key="3">
    <source>
        <dbReference type="ARBA" id="ARBA00022614"/>
    </source>
</evidence>
<dbReference type="PANTHER" id="PTHR48051">
    <property type="match status" value="1"/>
</dbReference>
<dbReference type="PROSITE" id="PS52053">
    <property type="entry name" value="NEL"/>
    <property type="match status" value="1"/>
</dbReference>
<evidence type="ECO:0000313" key="10">
    <source>
        <dbReference type="Proteomes" id="UP000280395"/>
    </source>
</evidence>
<dbReference type="Proteomes" id="UP000280395">
    <property type="component" value="Unassembled WGS sequence"/>
</dbReference>
<evidence type="ECO:0000256" key="1">
    <source>
        <dbReference type="ARBA" id="ARBA00000900"/>
    </source>
</evidence>
<reference evidence="9 10" key="1">
    <citation type="submission" date="2018-08" db="EMBL/GenBank/DDBJ databases">
        <title>Recombination of ecologically and evolutionarily significant loci maintains genetic cohesion in the Pseudomonas syringae species complex.</title>
        <authorList>
            <person name="Dillon M."/>
            <person name="Thakur S."/>
            <person name="Almeida R.N.D."/>
            <person name="Weir B.S."/>
            <person name="Guttman D.S."/>
        </authorList>
    </citation>
    <scope>NUCLEOTIDE SEQUENCE [LARGE SCALE GENOMIC DNA]</scope>
    <source>
        <strain evidence="9 10">ICMP 14479</strain>
    </source>
</reference>
<keyword evidence="6" id="KW-0964">Secreted</keyword>
<dbReference type="InterPro" id="IPR029487">
    <property type="entry name" value="NEL_dom"/>
</dbReference>
<evidence type="ECO:0000256" key="5">
    <source>
        <dbReference type="ARBA" id="ARBA00023026"/>
    </source>
</evidence>
<dbReference type="InterPro" id="IPR032675">
    <property type="entry name" value="LRR_dom_sf"/>
</dbReference>